<feature type="transmembrane region" description="Helical" evidence="1">
    <location>
        <begin position="61"/>
        <end position="79"/>
    </location>
</feature>
<keyword evidence="1" id="KW-0812">Transmembrane</keyword>
<reference evidence="2 3" key="1">
    <citation type="journal article" date="2013" name="Genome Announc.">
        <title>Complete Genome Sequence of the Carbazole Degrader Pseudomonas resinovorans Strain CA10 (NBRC 106553).</title>
        <authorList>
            <person name="Shintani M."/>
            <person name="Hosoyama A."/>
            <person name="Ohji S."/>
            <person name="Tsuchikane K."/>
            <person name="Takarada H."/>
            <person name="Yamazoe A."/>
            <person name="Fujita N."/>
            <person name="Nojiri H."/>
        </authorList>
    </citation>
    <scope>NUCLEOTIDE SEQUENCE [LARGE SCALE GENOMIC DNA]</scope>
    <source>
        <strain evidence="2 3">NBRC 106553</strain>
    </source>
</reference>
<evidence type="ECO:0000313" key="2">
    <source>
        <dbReference type="EMBL" id="BAN48270.1"/>
    </source>
</evidence>
<dbReference type="OrthoDB" id="6888951at2"/>
<evidence type="ECO:0000256" key="1">
    <source>
        <dbReference type="SAM" id="Phobius"/>
    </source>
</evidence>
<feature type="transmembrane region" description="Helical" evidence="1">
    <location>
        <begin position="122"/>
        <end position="141"/>
    </location>
</feature>
<dbReference type="RefSeq" id="WP_016492464.1">
    <property type="nucleotide sequence ID" value="NC_021499.1"/>
</dbReference>
<accession>S6AIN1</accession>
<dbReference type="KEGG" id="pre:PCA10_25380"/>
<organism evidence="2 3">
    <name type="scientific">Metapseudomonas resinovorans NBRC 106553</name>
    <dbReference type="NCBI Taxonomy" id="1245471"/>
    <lineage>
        <taxon>Bacteria</taxon>
        <taxon>Pseudomonadati</taxon>
        <taxon>Pseudomonadota</taxon>
        <taxon>Gammaproteobacteria</taxon>
        <taxon>Pseudomonadales</taxon>
        <taxon>Pseudomonadaceae</taxon>
        <taxon>Metapseudomonas</taxon>
    </lineage>
</organism>
<keyword evidence="1" id="KW-1133">Transmembrane helix</keyword>
<protein>
    <submittedName>
        <fullName evidence="2">Uncharacterized protein</fullName>
    </submittedName>
</protein>
<dbReference type="AlphaFoldDB" id="S6AIN1"/>
<keyword evidence="1" id="KW-0472">Membrane</keyword>
<dbReference type="Proteomes" id="UP000015503">
    <property type="component" value="Chromosome"/>
</dbReference>
<dbReference type="EMBL" id="AP013068">
    <property type="protein sequence ID" value="BAN48270.1"/>
    <property type="molecule type" value="Genomic_DNA"/>
</dbReference>
<feature type="transmembrane region" description="Helical" evidence="1">
    <location>
        <begin position="153"/>
        <end position="173"/>
    </location>
</feature>
<dbReference type="eggNOG" id="ENOG5032AUD">
    <property type="taxonomic scope" value="Bacteria"/>
</dbReference>
<gene>
    <name evidence="2" type="ORF">PCA10_25380</name>
</gene>
<evidence type="ECO:0000313" key="3">
    <source>
        <dbReference type="Proteomes" id="UP000015503"/>
    </source>
</evidence>
<dbReference type="STRING" id="1245471.PCA10_25380"/>
<feature type="transmembrane region" description="Helical" evidence="1">
    <location>
        <begin position="85"/>
        <end position="115"/>
    </location>
</feature>
<feature type="transmembrane region" description="Helical" evidence="1">
    <location>
        <begin position="32"/>
        <end position="49"/>
    </location>
</feature>
<sequence length="189" mass="19882">MVQSVICELLLFGACLLAVTLSLRAGHYWRGLGLALIGLAALLGAFHYAGMETVKPLHQAASSLSGRVSLLLIAAASLVGPARNALLLALAGVMLWLPAQAALAGNVLALMVIAWKGRSRHWPLAIAGCLLFMAAGLLVGTQGEWLGIPRLDLFHLTLALAVGCWLLAGGPPLRQQAEPRTPMRLEKEG</sequence>
<dbReference type="PATRIC" id="fig|1245471.3.peg.2566"/>
<name>S6AIN1_METRE</name>
<keyword evidence="3" id="KW-1185">Reference proteome</keyword>
<dbReference type="HOGENOM" id="CLU_1433365_0_0_6"/>
<proteinExistence type="predicted"/>